<dbReference type="GO" id="GO:0005975">
    <property type="term" value="P:carbohydrate metabolic process"/>
    <property type="evidence" value="ECO:0007669"/>
    <property type="project" value="InterPro"/>
</dbReference>
<dbReference type="Gene3D" id="3.30.420.40">
    <property type="match status" value="2"/>
</dbReference>
<dbReference type="InterPro" id="IPR018484">
    <property type="entry name" value="FGGY_N"/>
</dbReference>
<evidence type="ECO:0000313" key="6">
    <source>
        <dbReference type="EMBL" id="KRN67170.1"/>
    </source>
</evidence>
<evidence type="ECO:0000256" key="3">
    <source>
        <dbReference type="ARBA" id="ARBA00022777"/>
    </source>
</evidence>
<dbReference type="RefSeq" id="WP_057748774.1">
    <property type="nucleotide sequence ID" value="NZ_BJVH01000003.1"/>
</dbReference>
<proteinExistence type="inferred from homology"/>
<gene>
    <name evidence="6" type="ORF">IV80_GL000700</name>
</gene>
<evidence type="ECO:0000259" key="4">
    <source>
        <dbReference type="Pfam" id="PF00370"/>
    </source>
</evidence>
<dbReference type="OrthoDB" id="9805576at2"/>
<evidence type="ECO:0000259" key="5">
    <source>
        <dbReference type="Pfam" id="PF02782"/>
    </source>
</evidence>
<dbReference type="Proteomes" id="UP000051568">
    <property type="component" value="Unassembled WGS sequence"/>
</dbReference>
<protein>
    <submittedName>
        <fullName evidence="6">Sugar kinase</fullName>
    </submittedName>
</protein>
<sequence length="488" mass="54748">MNLTIDVGTTNTKVSIWENATTTQPLEQKKFRTPKNVNGEMTDFDPDKLVQTIKKTIKSFDLSNKSSITKISIASVGEAGVLIDEHGKKASQMIAWFDTRSQDVIDALSQAERQSIYGITGIPPHAHYSASKIRWLFNNGVDSSQEYTWLCIPDYIVYRFTGKKATEYSIASRTQVLDVKKRKWSDKVKKIFGINKVLFPKIYSAGMIIGRVLPDVSNELGISQNVGVTIAGHDHMVGSFSSRQQQGELLDSTGTTEAVLLLSKSLNMVTDDVKKGVAYGVYVNPAYNTIFTALPSAGSVIEWFMKNYKLSSDQFMQLVNDVNQDYMKENISFDRINFIIPHFSGSGSPFKSINTKGLWYGIDNETSLKELVFGLFLGLTFELKHALDSLTENEVREVKLIGPATKDPLWVQLRADLLNVNVKAMDTPEAVSRGANVIALTADNDYKVESVTPGKYYFPQSNNLVRKILDIYEHQYKPLYETKIKFEC</sequence>
<dbReference type="SUPFAM" id="SSF53067">
    <property type="entry name" value="Actin-like ATPase domain"/>
    <property type="match status" value="2"/>
</dbReference>
<dbReference type="EMBL" id="JQBR01000002">
    <property type="protein sequence ID" value="KRN67170.1"/>
    <property type="molecule type" value="Genomic_DNA"/>
</dbReference>
<dbReference type="PIRSF" id="PIRSF000538">
    <property type="entry name" value="GlpK"/>
    <property type="match status" value="1"/>
</dbReference>
<dbReference type="Pfam" id="PF02782">
    <property type="entry name" value="FGGY_C"/>
    <property type="match status" value="1"/>
</dbReference>
<keyword evidence="2" id="KW-0808">Transferase</keyword>
<comment type="similarity">
    <text evidence="1">Belongs to the FGGY kinase family.</text>
</comment>
<dbReference type="AlphaFoldDB" id="A0A0R2IPR0"/>
<dbReference type="PANTHER" id="PTHR43095:SF5">
    <property type="entry name" value="XYLULOSE KINASE"/>
    <property type="match status" value="1"/>
</dbReference>
<name>A0A0R2IPR0_9LACO</name>
<dbReference type="InterPro" id="IPR043129">
    <property type="entry name" value="ATPase_NBD"/>
</dbReference>
<dbReference type="PANTHER" id="PTHR43095">
    <property type="entry name" value="SUGAR KINASE"/>
    <property type="match status" value="1"/>
</dbReference>
<evidence type="ECO:0000256" key="1">
    <source>
        <dbReference type="ARBA" id="ARBA00009156"/>
    </source>
</evidence>
<comment type="caution">
    <text evidence="6">The sequence shown here is derived from an EMBL/GenBank/DDBJ whole genome shotgun (WGS) entry which is preliminary data.</text>
</comment>
<feature type="domain" description="Carbohydrate kinase FGGY N-terminal" evidence="4">
    <location>
        <begin position="2"/>
        <end position="240"/>
    </location>
</feature>
<evidence type="ECO:0000313" key="7">
    <source>
        <dbReference type="Proteomes" id="UP000051568"/>
    </source>
</evidence>
<feature type="domain" description="Carbohydrate kinase FGGY C-terminal" evidence="5">
    <location>
        <begin position="252"/>
        <end position="441"/>
    </location>
</feature>
<dbReference type="GO" id="GO:0016301">
    <property type="term" value="F:kinase activity"/>
    <property type="evidence" value="ECO:0007669"/>
    <property type="project" value="UniProtKB-KW"/>
</dbReference>
<organism evidence="6 7">
    <name type="scientific">Pediococcus cellicola</name>
    <dbReference type="NCBI Taxonomy" id="319652"/>
    <lineage>
        <taxon>Bacteria</taxon>
        <taxon>Bacillati</taxon>
        <taxon>Bacillota</taxon>
        <taxon>Bacilli</taxon>
        <taxon>Lactobacillales</taxon>
        <taxon>Lactobacillaceae</taxon>
        <taxon>Pediococcus</taxon>
    </lineage>
</organism>
<keyword evidence="3 6" id="KW-0418">Kinase</keyword>
<accession>A0A0R2IPR0</accession>
<dbReference type="STRING" id="319652.IV80_GL000700"/>
<keyword evidence="7" id="KW-1185">Reference proteome</keyword>
<dbReference type="InterPro" id="IPR000577">
    <property type="entry name" value="Carb_kinase_FGGY"/>
</dbReference>
<dbReference type="PATRIC" id="fig|319652.3.peg.708"/>
<reference evidence="6 7" key="1">
    <citation type="journal article" date="2015" name="Genome Announc.">
        <title>Expanding the biotechnology potential of lactobacilli through comparative genomics of 213 strains and associated genera.</title>
        <authorList>
            <person name="Sun Z."/>
            <person name="Harris H.M."/>
            <person name="McCann A."/>
            <person name="Guo C."/>
            <person name="Argimon S."/>
            <person name="Zhang W."/>
            <person name="Yang X."/>
            <person name="Jeffery I.B."/>
            <person name="Cooney J.C."/>
            <person name="Kagawa T.F."/>
            <person name="Liu W."/>
            <person name="Song Y."/>
            <person name="Salvetti E."/>
            <person name="Wrobel A."/>
            <person name="Rasinkangas P."/>
            <person name="Parkhill J."/>
            <person name="Rea M.C."/>
            <person name="O'Sullivan O."/>
            <person name="Ritari J."/>
            <person name="Douillard F.P."/>
            <person name="Paul Ross R."/>
            <person name="Yang R."/>
            <person name="Briner A.E."/>
            <person name="Felis G.E."/>
            <person name="de Vos W.M."/>
            <person name="Barrangou R."/>
            <person name="Klaenhammer T.R."/>
            <person name="Caufield P.W."/>
            <person name="Cui Y."/>
            <person name="Zhang H."/>
            <person name="O'Toole P.W."/>
        </authorList>
    </citation>
    <scope>NUCLEOTIDE SEQUENCE [LARGE SCALE GENOMIC DNA]</scope>
    <source>
        <strain evidence="6 7">DSM 17757</strain>
    </source>
</reference>
<dbReference type="InterPro" id="IPR018485">
    <property type="entry name" value="FGGY_C"/>
</dbReference>
<dbReference type="CDD" id="cd07773">
    <property type="entry name" value="ASKHA_NBD_FGGY_FK"/>
    <property type="match status" value="1"/>
</dbReference>
<dbReference type="Pfam" id="PF00370">
    <property type="entry name" value="FGGY_N"/>
    <property type="match status" value="1"/>
</dbReference>
<evidence type="ECO:0000256" key="2">
    <source>
        <dbReference type="ARBA" id="ARBA00022679"/>
    </source>
</evidence>
<dbReference type="InterPro" id="IPR050406">
    <property type="entry name" value="FGGY_Carb_Kinase"/>
</dbReference>